<reference evidence="2 3" key="1">
    <citation type="submission" date="2021-03" db="EMBL/GenBank/DDBJ databases">
        <title>Haloterrigena longa sp. nov. and Haloterrigena limicola sp. nov., extremely halophilic archaea isolated from a salt lake.</title>
        <authorList>
            <person name="Henglin C."/>
        </authorList>
    </citation>
    <scope>NUCLEOTIDE SEQUENCE [LARGE SCALE GENOMIC DNA]</scope>
    <source>
        <strain evidence="2 3">KZCA68</strain>
    </source>
</reference>
<dbReference type="AlphaFoldDB" id="A0A8A2VNH8"/>
<dbReference type="GeneID" id="63185952"/>
<dbReference type="RefSeq" id="WP_207289284.1">
    <property type="nucleotide sequence ID" value="NZ_CP071462.1"/>
</dbReference>
<gene>
    <name evidence="2" type="ORF">J0X25_01565</name>
</gene>
<dbReference type="InterPro" id="IPR040624">
    <property type="entry name" value="HalOD1"/>
</dbReference>
<evidence type="ECO:0000313" key="2">
    <source>
        <dbReference type="EMBL" id="QSW99678.1"/>
    </source>
</evidence>
<name>A0A8A2VNH8_9EURY</name>
<dbReference type="EMBL" id="CP071462">
    <property type="protein sequence ID" value="QSW99678.1"/>
    <property type="molecule type" value="Genomic_DNA"/>
</dbReference>
<organism evidence="2 3">
    <name type="scientific">Haloterrigena alkaliphila</name>
    <dbReference type="NCBI Taxonomy" id="2816475"/>
    <lineage>
        <taxon>Archaea</taxon>
        <taxon>Methanobacteriati</taxon>
        <taxon>Methanobacteriota</taxon>
        <taxon>Stenosarchaea group</taxon>
        <taxon>Halobacteria</taxon>
        <taxon>Halobacteriales</taxon>
        <taxon>Natrialbaceae</taxon>
        <taxon>Haloterrigena</taxon>
    </lineage>
</organism>
<feature type="domain" description="Halobacterial output" evidence="1">
    <location>
        <begin position="25"/>
        <end position="92"/>
    </location>
</feature>
<accession>A0A8A2VNH8</accession>
<evidence type="ECO:0000313" key="3">
    <source>
        <dbReference type="Proteomes" id="UP000663203"/>
    </source>
</evidence>
<proteinExistence type="predicted"/>
<protein>
    <recommendedName>
        <fullName evidence="1">Halobacterial output domain-containing protein</fullName>
    </recommendedName>
</protein>
<dbReference type="KEGG" id="hakz:J0X25_01565"/>
<dbReference type="Pfam" id="PF18545">
    <property type="entry name" value="HalOD1"/>
    <property type="match status" value="1"/>
</dbReference>
<keyword evidence="3" id="KW-1185">Reference proteome</keyword>
<dbReference type="Proteomes" id="UP000663203">
    <property type="component" value="Chromosome"/>
</dbReference>
<evidence type="ECO:0000259" key="1">
    <source>
        <dbReference type="Pfam" id="PF18545"/>
    </source>
</evidence>
<sequence length="99" mass="11043">MTESIDPPDDDDIVARRELETTRNAPAVQLVELVAELEETDAMNLAPIYDRADDLVADLFTSPPEPDADAELEFSYHGYRIHVQQDGTVTVRRDLAESA</sequence>